<dbReference type="AlphaFoldDB" id="A0A1B2DI91"/>
<keyword evidence="1" id="KW-0472">Membrane</keyword>
<evidence type="ECO:0000313" key="2">
    <source>
        <dbReference type="EMBL" id="ANY67454.1"/>
    </source>
</evidence>
<reference evidence="2" key="1">
    <citation type="submission" date="2016-08" db="EMBL/GenBank/DDBJ databases">
        <title>Complete Genome Seqeunce of Paenibacillus sp. BIHB 4019 from tea rhizoplane.</title>
        <authorList>
            <person name="Thakur R."/>
            <person name="Swarnkar M.K."/>
            <person name="Gulati A."/>
        </authorList>
    </citation>
    <scope>NUCLEOTIDE SEQUENCE [LARGE SCALE GENOMIC DNA]</scope>
    <source>
        <strain evidence="2">BIHB4019</strain>
    </source>
</reference>
<dbReference type="RefSeq" id="WP_099518653.1">
    <property type="nucleotide sequence ID" value="NZ_CP016808.1"/>
</dbReference>
<feature type="transmembrane region" description="Helical" evidence="1">
    <location>
        <begin position="62"/>
        <end position="89"/>
    </location>
</feature>
<organism evidence="2">
    <name type="scientific">Paenibacillus sp. BIHB 4019</name>
    <dbReference type="NCBI Taxonomy" id="1870819"/>
    <lineage>
        <taxon>Bacteria</taxon>
        <taxon>Bacillati</taxon>
        <taxon>Bacillota</taxon>
        <taxon>Bacilli</taxon>
        <taxon>Bacillales</taxon>
        <taxon>Paenibacillaceae</taxon>
        <taxon>Paenibacillus</taxon>
    </lineage>
</organism>
<dbReference type="EMBL" id="CP016808">
    <property type="protein sequence ID" value="ANY67454.1"/>
    <property type="molecule type" value="Genomic_DNA"/>
</dbReference>
<evidence type="ECO:0000256" key="1">
    <source>
        <dbReference type="SAM" id="Phobius"/>
    </source>
</evidence>
<protein>
    <submittedName>
        <fullName evidence="2">Uncharacterized protein</fullName>
    </submittedName>
</protein>
<keyword evidence="1" id="KW-1133">Transmembrane helix</keyword>
<sequence>MEQQYQNQNGYQQQNHLAEPVSFKEWMITILLCAIPLVNIIMLFIWAFGGNTKISKSNYAKASLLWAAIGIVLYIFFFLVFGAALIAGFSEMGNYSY</sequence>
<accession>A0A1B2DI91</accession>
<gene>
    <name evidence="2" type="ORF">BBD42_13970</name>
</gene>
<keyword evidence="1" id="KW-0812">Transmembrane</keyword>
<name>A0A1B2DI91_9BACL</name>
<feature type="transmembrane region" description="Helical" evidence="1">
    <location>
        <begin position="26"/>
        <end position="50"/>
    </location>
</feature>
<proteinExistence type="predicted"/>